<dbReference type="Proteomes" id="UP000541058">
    <property type="component" value="Unassembled WGS sequence"/>
</dbReference>
<dbReference type="EMBL" id="JAAYSM010000316">
    <property type="protein sequence ID" value="NLJ19034.1"/>
    <property type="molecule type" value="Genomic_DNA"/>
</dbReference>
<evidence type="ECO:0000259" key="1">
    <source>
        <dbReference type="PROSITE" id="PS51094"/>
    </source>
</evidence>
<feature type="domain" description="PTS EIIA type-2" evidence="1">
    <location>
        <begin position="1"/>
        <end position="151"/>
    </location>
</feature>
<dbReference type="InterPro" id="IPR051541">
    <property type="entry name" value="PTS_SugarTrans_NitroReg"/>
</dbReference>
<evidence type="ECO:0000313" key="2">
    <source>
        <dbReference type="EMBL" id="NLJ19034.1"/>
    </source>
</evidence>
<dbReference type="PROSITE" id="PS51094">
    <property type="entry name" value="PTS_EIIA_TYPE_2"/>
    <property type="match status" value="1"/>
</dbReference>
<dbReference type="Gene3D" id="3.40.930.10">
    <property type="entry name" value="Mannitol-specific EII, Chain A"/>
    <property type="match status" value="1"/>
</dbReference>
<dbReference type="InterPro" id="IPR002178">
    <property type="entry name" value="PTS_EIIA_type-2_dom"/>
</dbReference>
<dbReference type="Pfam" id="PF00359">
    <property type="entry name" value="PTS_EIIA_2"/>
    <property type="match status" value="1"/>
</dbReference>
<accession>A0A7X8H0N5</accession>
<protein>
    <submittedName>
        <fullName evidence="2">PTS sugar transporter subunit IIA</fullName>
    </submittedName>
</protein>
<organism evidence="2 3">
    <name type="scientific">Globicatella sulfidifaciens</name>
    <dbReference type="NCBI Taxonomy" id="136093"/>
    <lineage>
        <taxon>Bacteria</taxon>
        <taxon>Bacillati</taxon>
        <taxon>Bacillota</taxon>
        <taxon>Bacilli</taxon>
        <taxon>Lactobacillales</taxon>
        <taxon>Aerococcaceae</taxon>
        <taxon>Globicatella</taxon>
    </lineage>
</organism>
<gene>
    <name evidence="2" type="ORF">GX355_09245</name>
</gene>
<reference evidence="2 3" key="1">
    <citation type="journal article" date="2020" name="Biotechnol. Biofuels">
        <title>New insights from the biogas microbiome by comprehensive genome-resolved metagenomics of nearly 1600 species originating from multiple anaerobic digesters.</title>
        <authorList>
            <person name="Campanaro S."/>
            <person name="Treu L."/>
            <person name="Rodriguez-R L.M."/>
            <person name="Kovalovszki A."/>
            <person name="Ziels R.M."/>
            <person name="Maus I."/>
            <person name="Zhu X."/>
            <person name="Kougias P.G."/>
            <person name="Basile A."/>
            <person name="Luo G."/>
            <person name="Schluter A."/>
            <person name="Konstantinidis K.T."/>
            <person name="Angelidaki I."/>
        </authorList>
    </citation>
    <scope>NUCLEOTIDE SEQUENCE [LARGE SCALE GENOMIC DNA]</scope>
    <source>
        <strain evidence="2">AS23ysBPME_34</strain>
    </source>
</reference>
<name>A0A7X8H0N5_9LACT</name>
<sequence length="154" mass="17470">MVQGKVIGLNLDKFNTNEEVLSFMADFLYKEGIVKDSFKEAIIKREKSFSTGLNIGVYGVAIPHTDVEHVNESSIGILTLQNPVTFKQMGDNLDVPVSIVCMLALKESHDHLEMLQKLMNLFQDENIIQKIINLTDSEDNKDKILEIFKDEEII</sequence>
<dbReference type="PANTHER" id="PTHR47738">
    <property type="entry name" value="PTS SYSTEM FRUCTOSE-LIKE EIIA COMPONENT-RELATED"/>
    <property type="match status" value="1"/>
</dbReference>
<evidence type="ECO:0000313" key="3">
    <source>
        <dbReference type="Proteomes" id="UP000541058"/>
    </source>
</evidence>
<dbReference type="CDD" id="cd00211">
    <property type="entry name" value="PTS_IIA_fru"/>
    <property type="match status" value="1"/>
</dbReference>
<dbReference type="SUPFAM" id="SSF55804">
    <property type="entry name" value="Phoshotransferase/anion transport protein"/>
    <property type="match status" value="1"/>
</dbReference>
<comment type="caution">
    <text evidence="2">The sequence shown here is derived from an EMBL/GenBank/DDBJ whole genome shotgun (WGS) entry which is preliminary data.</text>
</comment>
<dbReference type="RefSeq" id="WP_276649322.1">
    <property type="nucleotide sequence ID" value="NZ_JAAYSM010000316.1"/>
</dbReference>
<keyword evidence="2" id="KW-0762">Sugar transport</keyword>
<keyword evidence="2" id="KW-0813">Transport</keyword>
<dbReference type="PANTHER" id="PTHR47738:SF3">
    <property type="entry name" value="PHOSPHOTRANSFERASE SYSTEM MANNITOL_FRUCTOSE-SPECIFIC IIA DOMAIN CONTAINING PROTEIN"/>
    <property type="match status" value="1"/>
</dbReference>
<dbReference type="InterPro" id="IPR016152">
    <property type="entry name" value="PTrfase/Anion_transptr"/>
</dbReference>
<proteinExistence type="predicted"/>
<dbReference type="AlphaFoldDB" id="A0A7X8H0N5"/>